<dbReference type="EMBL" id="CM018221">
    <property type="protein sequence ID" value="KAB2019649.1"/>
    <property type="molecule type" value="Genomic_DNA"/>
</dbReference>
<sequence length="1234" mass="132356">MDSSCVLCLSLCRIYVFFFPFVLGHNASPSPAEFSSFPPIERIHGEQRSFTPSTPPQPNERDLLSPPALPPLLSAPVPEMTEGHARSLPPTPHDTAPPPFTIEERVPSLAPSTPLVLPLSSPPQPVQVHAPSKSPIAPQGKEPVSKSLDLVPDAPAPVAFPTLPRISPNIDPFPSITPSQNSPKNPPVHQIPSVPPSHSSPENSPFVHQTPIAPQFRNSPQNSPSINSSSSSAFPPTDNQRNSSNNKRPVLEPSAPAPVAPGLRDSPQSSPPVHSSMPRALAPTPSANQENSSNSKAPVKEPIAPAPVTTPWRNSPHFQGPTSLPPRAPILVPPTPVSVASPPRKVEMTPPPVRSIVPPSISPISVVSPPGESPHSSPTVDRNVTGNPSPLPDPNSSPVSNPPSSNDGTPVKSPTNETHKSAPPVNHAPKNGSDDTFAGSSPAISPPEPTAKRLPSNSLVPSLAPANEAHNSPALSPSTSFHEHQHKRNERTSPAPASSDPISPPLKQQAFHPRRKQRHYAPPPFHSAPPSLSSVPSPVTAVSPVPSPSPVTASRQTKMPRISPKVSPSVSPSRSPKVAPPPARVMSFPPPPPNQDCSTTICTDPYTNTPPGSPCGCVLPMQVGLRLSVALYTFFPLVSELAEEIAVGVFMKQSQVRIMGANAASEQPEKTIVLVDLVPLGEKFDNTTAFLTYQRFWHKQVAIKASLFGDYEVLYVRYLGLPPSPPLPPDAGIIDGEPYSGNNNNARAIKPLGVDVHGKRRKHALSGGVITIIVMSVLVVVVLCSAVAWVLLFKHGDQASQRGTSPQHPQTSHAKPSGYTGSAKTLTASEIERATGNFDDSRILGEGGFGRVYRGVLEDGTNVAVKVLKRDDQQGGREFLAEVEMLSRLHHRNLVKLIGICTEERSRCLVYELIPNGSVESHLHGVDKESAPLDWDARIKIALGAARGLAYLHEDSSPRVIHRDFKSSNILLEHDFTPKVSDFGLARTAMDEEGRHISTRVMGTFGYVAPEYAMTGHLLVKSDVYSYGVVLLELLTGRKPVDMTQPPGQENLVAWARPLLASKEGLETIIDPSLGSDVSFESVAKVAAIASMCVQPEVSHRPFMGEVVQALKLVCNECDEAKVGSRGTSQDDISIDMDGKVGTGSEQLSNPLQSHYSIPNYVSGLDTERGLSVSDLFSSSARFRRESSESFRRHCTSGPLRTGRGNRFWHKMQQLSRGSISEHGAMIKFWSGSH</sequence>
<feature type="region of interest" description="Disordered" evidence="7">
    <location>
        <begin position="162"/>
        <end position="582"/>
    </location>
</feature>
<proteinExistence type="predicted"/>
<evidence type="ECO:0000256" key="7">
    <source>
        <dbReference type="SAM" id="MobiDB-lite"/>
    </source>
</evidence>
<evidence type="ECO:0000256" key="9">
    <source>
        <dbReference type="SAM" id="SignalP"/>
    </source>
</evidence>
<feature type="compositionally biased region" description="Low complexity" evidence="7">
    <location>
        <begin position="396"/>
        <end position="406"/>
    </location>
</feature>
<evidence type="ECO:0000256" key="3">
    <source>
        <dbReference type="ARBA" id="ARBA00022741"/>
    </source>
</evidence>
<keyword evidence="8" id="KW-1133">Transmembrane helix</keyword>
<accession>A0A5J5QNJ9</accession>
<feature type="compositionally biased region" description="Pro residues" evidence="7">
    <location>
        <begin position="89"/>
        <end position="100"/>
    </location>
</feature>
<feature type="compositionally biased region" description="Low complexity" evidence="7">
    <location>
        <begin position="107"/>
        <end position="119"/>
    </location>
</feature>
<dbReference type="InterPro" id="IPR017441">
    <property type="entry name" value="Protein_kinase_ATP_BS"/>
</dbReference>
<feature type="compositionally biased region" description="Low complexity" evidence="7">
    <location>
        <begin position="528"/>
        <end position="554"/>
    </location>
</feature>
<keyword evidence="2" id="KW-0808">Transferase</keyword>
<dbReference type="PANTHER" id="PTHR47989:SF9">
    <property type="entry name" value="PROTEIN KINASE SUPERFAMILY PROTEIN"/>
    <property type="match status" value="1"/>
</dbReference>
<keyword evidence="5 6" id="KW-0067">ATP-binding</keyword>
<feature type="compositionally biased region" description="Polar residues" evidence="7">
    <location>
        <begin position="311"/>
        <end position="322"/>
    </location>
</feature>
<keyword evidence="9" id="KW-0732">Signal</keyword>
<organism evidence="11 12">
    <name type="scientific">Gossypium barbadense</name>
    <name type="common">Sea Island cotton</name>
    <name type="synonym">Hibiscus barbadensis</name>
    <dbReference type="NCBI Taxonomy" id="3634"/>
    <lineage>
        <taxon>Eukaryota</taxon>
        <taxon>Viridiplantae</taxon>
        <taxon>Streptophyta</taxon>
        <taxon>Embryophyta</taxon>
        <taxon>Tracheophyta</taxon>
        <taxon>Spermatophyta</taxon>
        <taxon>Magnoliopsida</taxon>
        <taxon>eudicotyledons</taxon>
        <taxon>Gunneridae</taxon>
        <taxon>Pentapetalae</taxon>
        <taxon>rosids</taxon>
        <taxon>malvids</taxon>
        <taxon>Malvales</taxon>
        <taxon>Malvaceae</taxon>
        <taxon>Malvoideae</taxon>
        <taxon>Gossypium</taxon>
    </lineage>
</organism>
<keyword evidence="8" id="KW-0472">Membrane</keyword>
<dbReference type="PROSITE" id="PS50011">
    <property type="entry name" value="PROTEIN_KINASE_DOM"/>
    <property type="match status" value="1"/>
</dbReference>
<dbReference type="InterPro" id="IPR001245">
    <property type="entry name" value="Ser-Thr/Tyr_kinase_cat_dom"/>
</dbReference>
<protein>
    <recommendedName>
        <fullName evidence="10">Protein kinase domain-containing protein</fullName>
    </recommendedName>
</protein>
<evidence type="ECO:0000256" key="6">
    <source>
        <dbReference type="PROSITE-ProRule" id="PRU10141"/>
    </source>
</evidence>
<dbReference type="PROSITE" id="PS00107">
    <property type="entry name" value="PROTEIN_KINASE_ATP"/>
    <property type="match status" value="1"/>
</dbReference>
<dbReference type="GO" id="GO:0005524">
    <property type="term" value="F:ATP binding"/>
    <property type="evidence" value="ECO:0007669"/>
    <property type="project" value="UniProtKB-UniRule"/>
</dbReference>
<evidence type="ECO:0000313" key="11">
    <source>
        <dbReference type="EMBL" id="KAB2019649.1"/>
    </source>
</evidence>
<feature type="region of interest" description="Disordered" evidence="7">
    <location>
        <begin position="46"/>
        <end position="150"/>
    </location>
</feature>
<dbReference type="OrthoDB" id="1901798at2759"/>
<feature type="compositionally biased region" description="Polar residues" evidence="7">
    <location>
        <begin position="374"/>
        <end position="386"/>
    </location>
</feature>
<name>A0A5J5QNJ9_GOSBA</name>
<evidence type="ECO:0000256" key="5">
    <source>
        <dbReference type="ARBA" id="ARBA00022840"/>
    </source>
</evidence>
<feature type="compositionally biased region" description="Polar residues" evidence="7">
    <location>
        <begin position="469"/>
        <end position="480"/>
    </location>
</feature>
<dbReference type="FunFam" id="3.30.200.20:FF:000146">
    <property type="entry name" value="receptor-like serine/threonine-protein kinase ALE2"/>
    <property type="match status" value="1"/>
</dbReference>
<keyword evidence="12" id="KW-1185">Reference proteome</keyword>
<dbReference type="Pfam" id="PF07714">
    <property type="entry name" value="PK_Tyr_Ser-Thr"/>
    <property type="match status" value="1"/>
</dbReference>
<feature type="domain" description="Protein kinase" evidence="10">
    <location>
        <begin position="838"/>
        <end position="1114"/>
    </location>
</feature>
<keyword evidence="1" id="KW-0723">Serine/threonine-protein kinase</keyword>
<evidence type="ECO:0000256" key="8">
    <source>
        <dbReference type="SAM" id="Phobius"/>
    </source>
</evidence>
<feature type="signal peptide" evidence="9">
    <location>
        <begin position="1"/>
        <end position="24"/>
    </location>
</feature>
<keyword evidence="3 6" id="KW-0547">Nucleotide-binding</keyword>
<dbReference type="Gene3D" id="1.10.510.10">
    <property type="entry name" value="Transferase(Phosphotransferase) domain 1"/>
    <property type="match status" value="1"/>
</dbReference>
<keyword evidence="8" id="KW-0812">Transmembrane</keyword>
<feature type="binding site" evidence="6">
    <location>
        <position position="866"/>
    </location>
    <ligand>
        <name>ATP</name>
        <dbReference type="ChEBI" id="CHEBI:30616"/>
    </ligand>
</feature>
<dbReference type="InterPro" id="IPR011009">
    <property type="entry name" value="Kinase-like_dom_sf"/>
</dbReference>
<dbReference type="InterPro" id="IPR000719">
    <property type="entry name" value="Prot_kinase_dom"/>
</dbReference>
<dbReference type="Gene3D" id="3.30.200.20">
    <property type="entry name" value="Phosphorylase Kinase, domain 1"/>
    <property type="match status" value="1"/>
</dbReference>
<feature type="compositionally biased region" description="Polar residues" evidence="7">
    <location>
        <begin position="196"/>
        <end position="207"/>
    </location>
</feature>
<dbReference type="PROSITE" id="PS00108">
    <property type="entry name" value="PROTEIN_KINASE_ST"/>
    <property type="match status" value="1"/>
</dbReference>
<evidence type="ECO:0000313" key="12">
    <source>
        <dbReference type="Proteomes" id="UP000327439"/>
    </source>
</evidence>
<dbReference type="InterPro" id="IPR008271">
    <property type="entry name" value="Ser/Thr_kinase_AS"/>
</dbReference>
<gene>
    <name evidence="11" type="ORF">ES319_D07G011300v1</name>
</gene>
<evidence type="ECO:0000256" key="4">
    <source>
        <dbReference type="ARBA" id="ARBA00022777"/>
    </source>
</evidence>
<keyword evidence="4" id="KW-0418">Kinase</keyword>
<dbReference type="SUPFAM" id="SSF56112">
    <property type="entry name" value="Protein kinase-like (PK-like)"/>
    <property type="match status" value="1"/>
</dbReference>
<evidence type="ECO:0000256" key="1">
    <source>
        <dbReference type="ARBA" id="ARBA00022527"/>
    </source>
</evidence>
<dbReference type="FunFam" id="1.10.510.10:FF:000051">
    <property type="entry name" value="Receptor-like serine/threonine-protein kinase ALE2"/>
    <property type="match status" value="1"/>
</dbReference>
<dbReference type="AlphaFoldDB" id="A0A5J5QNJ9"/>
<feature type="region of interest" description="Disordered" evidence="7">
    <location>
        <begin position="800"/>
        <end position="822"/>
    </location>
</feature>
<evidence type="ECO:0000256" key="2">
    <source>
        <dbReference type="ARBA" id="ARBA00022679"/>
    </source>
</evidence>
<feature type="compositionally biased region" description="Low complexity" evidence="7">
    <location>
        <begin position="354"/>
        <end position="370"/>
    </location>
</feature>
<dbReference type="GO" id="GO:0004674">
    <property type="term" value="F:protein serine/threonine kinase activity"/>
    <property type="evidence" value="ECO:0007669"/>
    <property type="project" value="UniProtKB-KW"/>
</dbReference>
<evidence type="ECO:0000259" key="10">
    <source>
        <dbReference type="PROSITE" id="PS50011"/>
    </source>
</evidence>
<feature type="transmembrane region" description="Helical" evidence="8">
    <location>
        <begin position="769"/>
        <end position="792"/>
    </location>
</feature>
<reference evidence="12" key="1">
    <citation type="journal article" date="2020" name="Nat. Genet.">
        <title>Genomic diversifications of five Gossypium allopolyploid species and their impact on cotton improvement.</title>
        <authorList>
            <person name="Chen Z.J."/>
            <person name="Sreedasyam A."/>
            <person name="Ando A."/>
            <person name="Song Q."/>
            <person name="De Santiago L.M."/>
            <person name="Hulse-Kemp A.M."/>
            <person name="Ding M."/>
            <person name="Ye W."/>
            <person name="Kirkbride R.C."/>
            <person name="Jenkins J."/>
            <person name="Plott C."/>
            <person name="Lovell J."/>
            <person name="Lin Y.M."/>
            <person name="Vaughn R."/>
            <person name="Liu B."/>
            <person name="Simpson S."/>
            <person name="Scheffler B.E."/>
            <person name="Wen L."/>
            <person name="Saski C.A."/>
            <person name="Grover C.E."/>
            <person name="Hu G."/>
            <person name="Conover J.L."/>
            <person name="Carlson J.W."/>
            <person name="Shu S."/>
            <person name="Boston L.B."/>
            <person name="Williams M."/>
            <person name="Peterson D.G."/>
            <person name="McGee K."/>
            <person name="Jones D.C."/>
            <person name="Wendel J.F."/>
            <person name="Stelly D.M."/>
            <person name="Grimwood J."/>
            <person name="Schmutz J."/>
        </authorList>
    </citation>
    <scope>NUCLEOTIDE SEQUENCE [LARGE SCALE GENOMIC DNA]</scope>
    <source>
        <strain evidence="12">cv. 3-79</strain>
    </source>
</reference>
<feature type="compositionally biased region" description="Low complexity" evidence="7">
    <location>
        <begin position="563"/>
        <end position="577"/>
    </location>
</feature>
<feature type="chain" id="PRO_5023841847" description="Protein kinase domain-containing protein" evidence="9">
    <location>
        <begin position="25"/>
        <end position="1234"/>
    </location>
</feature>
<feature type="compositionally biased region" description="Low complexity" evidence="7">
    <location>
        <begin position="218"/>
        <end position="239"/>
    </location>
</feature>
<dbReference type="PANTHER" id="PTHR47989">
    <property type="entry name" value="OS01G0750732 PROTEIN"/>
    <property type="match status" value="1"/>
</dbReference>
<feature type="compositionally biased region" description="Pro residues" evidence="7">
    <location>
        <begin position="323"/>
        <end position="336"/>
    </location>
</feature>
<dbReference type="Proteomes" id="UP000327439">
    <property type="component" value="Chromosome D07"/>
</dbReference>
<feature type="compositionally biased region" description="Polar residues" evidence="7">
    <location>
        <begin position="285"/>
        <end position="296"/>
    </location>
</feature>
<dbReference type="Pfam" id="PF23180">
    <property type="entry name" value="ALE2_N"/>
    <property type="match status" value="1"/>
</dbReference>
<dbReference type="CDD" id="cd14066">
    <property type="entry name" value="STKc_IRAK"/>
    <property type="match status" value="1"/>
</dbReference>
<dbReference type="InterPro" id="IPR057597">
    <property type="entry name" value="ALE2_N"/>
</dbReference>